<dbReference type="InterPro" id="IPR000719">
    <property type="entry name" value="Prot_kinase_dom"/>
</dbReference>
<dbReference type="InterPro" id="IPR011009">
    <property type="entry name" value="Kinase-like_dom_sf"/>
</dbReference>
<keyword evidence="3" id="KW-0547">Nucleotide-binding</keyword>
<evidence type="ECO:0000256" key="3">
    <source>
        <dbReference type="ARBA" id="ARBA00022741"/>
    </source>
</evidence>
<accession>A0ABQ9Y4L0</accession>
<keyword evidence="2 8" id="KW-0808">Transferase</keyword>
<feature type="region of interest" description="Disordered" evidence="6">
    <location>
        <begin position="143"/>
        <end position="186"/>
    </location>
</feature>
<feature type="compositionally biased region" description="Basic and acidic residues" evidence="6">
    <location>
        <begin position="143"/>
        <end position="152"/>
    </location>
</feature>
<comment type="caution">
    <text evidence="8">The sequence shown here is derived from an EMBL/GenBank/DDBJ whole genome shotgun (WGS) entry which is preliminary data.</text>
</comment>
<organism evidence="8 9">
    <name type="scientific">Blattamonas nauphoetae</name>
    <dbReference type="NCBI Taxonomy" id="2049346"/>
    <lineage>
        <taxon>Eukaryota</taxon>
        <taxon>Metamonada</taxon>
        <taxon>Preaxostyla</taxon>
        <taxon>Oxymonadida</taxon>
        <taxon>Blattamonas</taxon>
    </lineage>
</organism>
<dbReference type="PROSITE" id="PS50011">
    <property type="entry name" value="PROTEIN_KINASE_DOM"/>
    <property type="match status" value="1"/>
</dbReference>
<dbReference type="Pfam" id="PF00069">
    <property type="entry name" value="Pkinase"/>
    <property type="match status" value="1"/>
</dbReference>
<evidence type="ECO:0000259" key="7">
    <source>
        <dbReference type="PROSITE" id="PS50011"/>
    </source>
</evidence>
<keyword evidence="9" id="KW-1185">Reference proteome</keyword>
<evidence type="ECO:0000256" key="5">
    <source>
        <dbReference type="ARBA" id="ARBA00022840"/>
    </source>
</evidence>
<keyword evidence="4 8" id="KW-0418">Kinase</keyword>
<dbReference type="InterPro" id="IPR050108">
    <property type="entry name" value="CDK"/>
</dbReference>
<evidence type="ECO:0000313" key="8">
    <source>
        <dbReference type="EMBL" id="KAK2958678.1"/>
    </source>
</evidence>
<dbReference type="Proteomes" id="UP001281761">
    <property type="component" value="Unassembled WGS sequence"/>
</dbReference>
<proteinExistence type="predicted"/>
<dbReference type="SUPFAM" id="SSF56112">
    <property type="entry name" value="Protein kinase-like (PK-like)"/>
    <property type="match status" value="1"/>
</dbReference>
<keyword evidence="1" id="KW-0723">Serine/threonine-protein kinase</keyword>
<evidence type="ECO:0000256" key="4">
    <source>
        <dbReference type="ARBA" id="ARBA00022777"/>
    </source>
</evidence>
<evidence type="ECO:0000313" key="9">
    <source>
        <dbReference type="Proteomes" id="UP001281761"/>
    </source>
</evidence>
<dbReference type="PANTHER" id="PTHR24056:SF107">
    <property type="entry name" value="CYCLIN-DEPENDENT KINASE 11A-RELATED"/>
    <property type="match status" value="1"/>
</dbReference>
<dbReference type="GO" id="GO:0008353">
    <property type="term" value="F:RNA polymerase II CTD heptapeptide repeat kinase activity"/>
    <property type="evidence" value="ECO:0007669"/>
    <property type="project" value="UniProtKB-EC"/>
</dbReference>
<sequence length="283" mass="31212">MDDSAYTSALDMWACGCILAELVLGKLLFNGHDELRVLANIFNIVGFPTEQTWPGVNSLPGSFILKTQQNQERLPLIKTPAFRLEMMGLTNSGFSLLASLLTLDPKKRITAQQALQHPFFSEEPVGTPSLHLSQSRLKEIRARHGERRRLDEDLTPDAAKAKTVTAAETAATKRSASQKSDIWKRRTTITRSNHSKFCPPEECTKLIYFTPKPSCPCGPNCQCGPSSSSQSKRCSPNCQCGTCCESQLSHDCRSKGAFAKDCSCQKEYPQKNSAHAVRDATAQ</sequence>
<reference evidence="8 9" key="1">
    <citation type="journal article" date="2022" name="bioRxiv">
        <title>Genomics of Preaxostyla Flagellates Illuminates Evolutionary Transitions and the Path Towards Mitochondrial Loss.</title>
        <authorList>
            <person name="Novak L.V.F."/>
            <person name="Treitli S.C."/>
            <person name="Pyrih J."/>
            <person name="Halakuc P."/>
            <person name="Pipaliya S.V."/>
            <person name="Vacek V."/>
            <person name="Brzon O."/>
            <person name="Soukal P."/>
            <person name="Eme L."/>
            <person name="Dacks J.B."/>
            <person name="Karnkowska A."/>
            <person name="Elias M."/>
            <person name="Hampl V."/>
        </authorList>
    </citation>
    <scope>NUCLEOTIDE SEQUENCE [LARGE SCALE GENOMIC DNA]</scope>
    <source>
        <strain evidence="8">NAU3</strain>
        <tissue evidence="8">Gut</tissue>
    </source>
</reference>
<dbReference type="EMBL" id="JARBJD010000036">
    <property type="protein sequence ID" value="KAK2958678.1"/>
    <property type="molecule type" value="Genomic_DNA"/>
</dbReference>
<name>A0ABQ9Y4L0_9EUKA</name>
<gene>
    <name evidence="8" type="ORF">BLNAU_6447</name>
</gene>
<dbReference type="PANTHER" id="PTHR24056">
    <property type="entry name" value="CELL DIVISION PROTEIN KINASE"/>
    <property type="match status" value="1"/>
</dbReference>
<dbReference type="Gene3D" id="1.10.510.10">
    <property type="entry name" value="Transferase(Phosphotransferase) domain 1"/>
    <property type="match status" value="1"/>
</dbReference>
<evidence type="ECO:0000256" key="6">
    <source>
        <dbReference type="SAM" id="MobiDB-lite"/>
    </source>
</evidence>
<protein>
    <submittedName>
        <fullName evidence="8">Cyclin-dependent kinase G-2</fullName>
        <ecNumber evidence="8">2.7.11.23</ecNumber>
    </submittedName>
</protein>
<evidence type="ECO:0000256" key="1">
    <source>
        <dbReference type="ARBA" id="ARBA00022527"/>
    </source>
</evidence>
<feature type="domain" description="Protein kinase" evidence="7">
    <location>
        <begin position="1"/>
        <end position="120"/>
    </location>
</feature>
<dbReference type="EC" id="2.7.11.23" evidence="8"/>
<feature type="compositionally biased region" description="Low complexity" evidence="6">
    <location>
        <begin position="161"/>
        <end position="173"/>
    </location>
</feature>
<evidence type="ECO:0000256" key="2">
    <source>
        <dbReference type="ARBA" id="ARBA00022679"/>
    </source>
</evidence>
<keyword evidence="5" id="KW-0067">ATP-binding</keyword>